<evidence type="ECO:0000259" key="6">
    <source>
        <dbReference type="PROSITE" id="PS50983"/>
    </source>
</evidence>
<keyword evidence="4" id="KW-0732">Signal</keyword>
<evidence type="ECO:0000256" key="2">
    <source>
        <dbReference type="ARBA" id="ARBA00008814"/>
    </source>
</evidence>
<dbReference type="PROSITE" id="PS50983">
    <property type="entry name" value="FE_B12_PBP"/>
    <property type="match status" value="1"/>
</dbReference>
<dbReference type="EMBL" id="NAPY01000105">
    <property type="protein sequence ID" value="MUL39578.1"/>
    <property type="molecule type" value="Genomic_DNA"/>
</dbReference>
<dbReference type="InterPro" id="IPR002491">
    <property type="entry name" value="ABC_transptr_periplasmic_BD"/>
</dbReference>
<proteinExistence type="inferred from homology"/>
<gene>
    <name evidence="7" type="ORF">BWI75_25845</name>
</gene>
<keyword evidence="3" id="KW-0813">Transport</keyword>
<evidence type="ECO:0000256" key="5">
    <source>
        <dbReference type="SAM" id="Coils"/>
    </source>
</evidence>
<dbReference type="Pfam" id="PF01497">
    <property type="entry name" value="Peripla_BP_2"/>
    <property type="match status" value="1"/>
</dbReference>
<comment type="similarity">
    <text evidence="2">Belongs to the bacterial solute-binding protein 8 family.</text>
</comment>
<keyword evidence="8" id="KW-1185">Reference proteome</keyword>
<evidence type="ECO:0000256" key="1">
    <source>
        <dbReference type="ARBA" id="ARBA00004196"/>
    </source>
</evidence>
<dbReference type="PANTHER" id="PTHR30532">
    <property type="entry name" value="IRON III DICITRATE-BINDING PERIPLASMIC PROTEIN"/>
    <property type="match status" value="1"/>
</dbReference>
<dbReference type="OrthoDB" id="425173at2"/>
<comment type="subcellular location">
    <subcellularLocation>
        <location evidence="1">Cell envelope</location>
    </subcellularLocation>
</comment>
<name>A0A6N8G2E3_9CHRO</name>
<dbReference type="PANTHER" id="PTHR30532:SF25">
    <property type="entry name" value="IRON(III) DICITRATE-BINDING PERIPLASMIC PROTEIN"/>
    <property type="match status" value="1"/>
</dbReference>
<evidence type="ECO:0000313" key="8">
    <source>
        <dbReference type="Proteomes" id="UP000441797"/>
    </source>
</evidence>
<dbReference type="GO" id="GO:1901678">
    <property type="term" value="P:iron coordination entity transport"/>
    <property type="evidence" value="ECO:0007669"/>
    <property type="project" value="UniProtKB-ARBA"/>
</dbReference>
<sequence length="289" mass="32708">MQPSSKMRSPIATQVVNHALGEVRIPVAPQRVIVLHDMLILDSVLALGVKPIGSAYWPHEGERFRGIPPELVVDIPTVGNISQPSIEKILTLKPDLILGTHFQKNYYELLSEIAPTILINSLELQDFKERLRYIAHVLGKGDQAEELLVVYQERIKKLRQQLGEKLEKITVSVIALEGQNIYTYRSDFTIPSQIINDIGLTRPLIQQNQKESSLISSIEMLPNHDADVLFVDDWAEETPDPMSFLKQPIWAQLQAVQNNRVYQVDWSVGGPFGANRIIDDLFKYLVNTP</sequence>
<keyword evidence="5" id="KW-0175">Coiled coil</keyword>
<evidence type="ECO:0000313" key="7">
    <source>
        <dbReference type="EMBL" id="MUL39578.1"/>
    </source>
</evidence>
<evidence type="ECO:0000256" key="3">
    <source>
        <dbReference type="ARBA" id="ARBA00022448"/>
    </source>
</evidence>
<feature type="coiled-coil region" evidence="5">
    <location>
        <begin position="141"/>
        <end position="168"/>
    </location>
</feature>
<dbReference type="GO" id="GO:0030288">
    <property type="term" value="C:outer membrane-bounded periplasmic space"/>
    <property type="evidence" value="ECO:0007669"/>
    <property type="project" value="TreeGrafter"/>
</dbReference>
<dbReference type="InterPro" id="IPR051313">
    <property type="entry name" value="Bact_iron-sidero_bind"/>
</dbReference>
<dbReference type="Gene3D" id="3.40.50.1980">
    <property type="entry name" value="Nitrogenase molybdenum iron protein domain"/>
    <property type="match status" value="2"/>
</dbReference>
<evidence type="ECO:0000256" key="4">
    <source>
        <dbReference type="ARBA" id="ARBA00022729"/>
    </source>
</evidence>
<protein>
    <submittedName>
        <fullName evidence="7">Iron siderophore-binding protein</fullName>
    </submittedName>
</protein>
<dbReference type="AlphaFoldDB" id="A0A6N8G2E3"/>
<dbReference type="CDD" id="cd01146">
    <property type="entry name" value="FhuD"/>
    <property type="match status" value="1"/>
</dbReference>
<accession>A0A6N8G2E3</accession>
<organism evidence="7 8">
    <name type="scientific">Gloeocapsopsis dulcis AAB1 = 1H9</name>
    <dbReference type="NCBI Taxonomy" id="1433147"/>
    <lineage>
        <taxon>Bacteria</taxon>
        <taxon>Bacillati</taxon>
        <taxon>Cyanobacteriota</taxon>
        <taxon>Cyanophyceae</taxon>
        <taxon>Oscillatoriophycideae</taxon>
        <taxon>Chroococcales</taxon>
        <taxon>Chroococcaceae</taxon>
        <taxon>Gloeocapsopsis</taxon>
        <taxon>Gloeocapsopsis dulcis</taxon>
    </lineage>
</organism>
<feature type="domain" description="Fe/B12 periplasmic-binding" evidence="6">
    <location>
        <begin position="32"/>
        <end position="289"/>
    </location>
</feature>
<reference evidence="7 8" key="1">
    <citation type="journal article" date="2019" name="Front. Microbiol.">
        <title>Genomic Features for Desiccation Tolerance and Sugar Biosynthesis in the Extremophile Gloeocapsopsis sp. UTEX B3054.</title>
        <authorList>
            <person name="Urrejola C."/>
            <person name="Alcorta J."/>
            <person name="Salas L."/>
            <person name="Vasquez M."/>
            <person name="Polz M.F."/>
            <person name="Vicuna R."/>
            <person name="Diez B."/>
        </authorList>
    </citation>
    <scope>NUCLEOTIDE SEQUENCE [LARGE SCALE GENOMIC DNA]</scope>
    <source>
        <strain evidence="7 8">1H9</strain>
    </source>
</reference>
<dbReference type="Proteomes" id="UP000441797">
    <property type="component" value="Unassembled WGS sequence"/>
</dbReference>
<dbReference type="SUPFAM" id="SSF53807">
    <property type="entry name" value="Helical backbone' metal receptor"/>
    <property type="match status" value="1"/>
</dbReference>
<comment type="caution">
    <text evidence="7">The sequence shown here is derived from an EMBL/GenBank/DDBJ whole genome shotgun (WGS) entry which is preliminary data.</text>
</comment>